<organism evidence="7 8">
    <name type="scientific">Cannabis sativa</name>
    <name type="common">Hemp</name>
    <name type="synonym">Marijuana</name>
    <dbReference type="NCBI Taxonomy" id="3483"/>
    <lineage>
        <taxon>Eukaryota</taxon>
        <taxon>Viridiplantae</taxon>
        <taxon>Streptophyta</taxon>
        <taxon>Embryophyta</taxon>
        <taxon>Tracheophyta</taxon>
        <taxon>Spermatophyta</taxon>
        <taxon>Magnoliopsida</taxon>
        <taxon>eudicotyledons</taxon>
        <taxon>Gunneridae</taxon>
        <taxon>Pentapetalae</taxon>
        <taxon>rosids</taxon>
        <taxon>fabids</taxon>
        <taxon>Rosales</taxon>
        <taxon>Cannabaceae</taxon>
        <taxon>Cannabis</taxon>
    </lineage>
</organism>
<dbReference type="Pfam" id="PF05938">
    <property type="entry name" value="Self-incomp_S1"/>
    <property type="match status" value="2"/>
</dbReference>
<dbReference type="GO" id="GO:0005576">
    <property type="term" value="C:extracellular region"/>
    <property type="evidence" value="ECO:0007669"/>
    <property type="project" value="UniProtKB-SubCell"/>
</dbReference>
<evidence type="ECO:0000313" key="8">
    <source>
        <dbReference type="Proteomes" id="UP000583929"/>
    </source>
</evidence>
<dbReference type="Proteomes" id="UP000583929">
    <property type="component" value="Unassembled WGS sequence"/>
</dbReference>
<dbReference type="InterPro" id="IPR010264">
    <property type="entry name" value="Self-incomp_S1"/>
</dbReference>
<evidence type="ECO:0000256" key="5">
    <source>
        <dbReference type="ARBA" id="ARBA00022729"/>
    </source>
</evidence>
<dbReference type="GO" id="GO:0060320">
    <property type="term" value="P:rejection of self pollen"/>
    <property type="evidence" value="ECO:0007669"/>
    <property type="project" value="UniProtKB-KW"/>
</dbReference>
<proteinExistence type="inferred from homology"/>
<accession>A0A7J6F973</accession>
<keyword evidence="8" id="KW-1185">Reference proteome</keyword>
<keyword evidence="3 6" id="KW-0713">Self-incompatibility</keyword>
<sequence length="206" mass="24439">MFKIMVLEKIGAVYIVLYKTTVKIFNDLDDNFDLTIHCKSKDDDLGIHVIPPWDVFSWKFRVNFSGTTLYFFRFSKTMLYKMLLESWKRWDSWSEDTKMSTQILGEVSLEKTTVEIYNKLDNGTLLTVHCKSKDDDLGSHDLSENQSFRWKFRINIYGTTLFYCRFTWKGGSKTFNIFDAKRDENRCPPTCIWRVRNDGVHAYHDD</sequence>
<dbReference type="PANTHER" id="PTHR31232">
    <property type="match status" value="1"/>
</dbReference>
<dbReference type="PANTHER" id="PTHR31232:SF43">
    <property type="entry name" value="S-PROTEIN HOMOLOG 29-RELATED"/>
    <property type="match status" value="1"/>
</dbReference>
<dbReference type="EMBL" id="JAATIQ010000247">
    <property type="protein sequence ID" value="KAF4367261.1"/>
    <property type="molecule type" value="Genomic_DNA"/>
</dbReference>
<keyword evidence="5" id="KW-0732">Signal</keyword>
<name>A0A7J6F973_CANSA</name>
<evidence type="ECO:0000256" key="4">
    <source>
        <dbReference type="ARBA" id="ARBA00022525"/>
    </source>
</evidence>
<evidence type="ECO:0000313" key="7">
    <source>
        <dbReference type="EMBL" id="KAF4367261.1"/>
    </source>
</evidence>
<evidence type="ECO:0000256" key="3">
    <source>
        <dbReference type="ARBA" id="ARBA00022471"/>
    </source>
</evidence>
<comment type="caution">
    <text evidence="7">The sequence shown here is derived from an EMBL/GenBank/DDBJ whole genome shotgun (WGS) entry which is preliminary data.</text>
</comment>
<evidence type="ECO:0000256" key="6">
    <source>
        <dbReference type="RuleBase" id="RU367044"/>
    </source>
</evidence>
<reference evidence="7 8" key="1">
    <citation type="journal article" date="2020" name="bioRxiv">
        <title>Sequence and annotation of 42 cannabis genomes reveals extensive copy number variation in cannabinoid synthesis and pathogen resistance genes.</title>
        <authorList>
            <person name="Mckernan K.J."/>
            <person name="Helbert Y."/>
            <person name="Kane L.T."/>
            <person name="Ebling H."/>
            <person name="Zhang L."/>
            <person name="Liu B."/>
            <person name="Eaton Z."/>
            <person name="Mclaughlin S."/>
            <person name="Kingan S."/>
            <person name="Baybayan P."/>
            <person name="Concepcion G."/>
            <person name="Jordan M."/>
            <person name="Riva A."/>
            <person name="Barbazuk W."/>
            <person name="Harkins T."/>
        </authorList>
    </citation>
    <scope>NUCLEOTIDE SEQUENCE [LARGE SCALE GENOMIC DNA]</scope>
    <source>
        <strain evidence="8">cv. Jamaican Lion 4</strain>
        <tissue evidence="7">Leaf</tissue>
    </source>
</reference>
<protein>
    <recommendedName>
        <fullName evidence="6">S-protein homolog</fullName>
    </recommendedName>
</protein>
<comment type="subcellular location">
    <subcellularLocation>
        <location evidence="1 6">Secreted</location>
    </subcellularLocation>
</comment>
<evidence type="ECO:0000256" key="1">
    <source>
        <dbReference type="ARBA" id="ARBA00004613"/>
    </source>
</evidence>
<comment type="similarity">
    <text evidence="2 6">Belongs to the plant self-incompatibility (S1) protein family.</text>
</comment>
<gene>
    <name evidence="7" type="ORF">G4B88_026768</name>
</gene>
<dbReference type="AlphaFoldDB" id="A0A7J6F973"/>
<keyword evidence="4 6" id="KW-0964">Secreted</keyword>
<evidence type="ECO:0000256" key="2">
    <source>
        <dbReference type="ARBA" id="ARBA00005581"/>
    </source>
</evidence>